<reference evidence="2 3" key="1">
    <citation type="submission" date="2019-05" db="EMBL/GenBank/DDBJ databases">
        <title>Another draft genome of Portunus trituberculatus and its Hox gene families provides insights of decapod evolution.</title>
        <authorList>
            <person name="Jeong J.-H."/>
            <person name="Song I."/>
            <person name="Kim S."/>
            <person name="Choi T."/>
            <person name="Kim D."/>
            <person name="Ryu S."/>
            <person name="Kim W."/>
        </authorList>
    </citation>
    <scope>NUCLEOTIDE SEQUENCE [LARGE SCALE GENOMIC DNA]</scope>
    <source>
        <tissue evidence="2">Muscle</tissue>
    </source>
</reference>
<sequence>MSAPPALPAGAASGCDSSILRPRSTAATTHMKQNTPRSWCTRPFAGTVDGWLVGGHARAGAVYKGACWCCVRSGRRTGVARHSDKQEEEEVKRNTGAGR</sequence>
<accession>A0A5B7HW66</accession>
<comment type="caution">
    <text evidence="2">The sequence shown here is derived from an EMBL/GenBank/DDBJ whole genome shotgun (WGS) entry which is preliminary data.</text>
</comment>
<evidence type="ECO:0000313" key="3">
    <source>
        <dbReference type="Proteomes" id="UP000324222"/>
    </source>
</evidence>
<dbReference type="EMBL" id="VSRR010038248">
    <property type="protein sequence ID" value="MPC74105.1"/>
    <property type="molecule type" value="Genomic_DNA"/>
</dbReference>
<keyword evidence="3" id="KW-1185">Reference proteome</keyword>
<proteinExistence type="predicted"/>
<protein>
    <submittedName>
        <fullName evidence="2">Uncharacterized protein</fullName>
    </submittedName>
</protein>
<evidence type="ECO:0000313" key="2">
    <source>
        <dbReference type="EMBL" id="MPC74105.1"/>
    </source>
</evidence>
<dbReference type="AlphaFoldDB" id="A0A5B7HW66"/>
<feature type="compositionally biased region" description="Basic and acidic residues" evidence="1">
    <location>
        <begin position="81"/>
        <end position="93"/>
    </location>
</feature>
<organism evidence="2 3">
    <name type="scientific">Portunus trituberculatus</name>
    <name type="common">Swimming crab</name>
    <name type="synonym">Neptunus trituberculatus</name>
    <dbReference type="NCBI Taxonomy" id="210409"/>
    <lineage>
        <taxon>Eukaryota</taxon>
        <taxon>Metazoa</taxon>
        <taxon>Ecdysozoa</taxon>
        <taxon>Arthropoda</taxon>
        <taxon>Crustacea</taxon>
        <taxon>Multicrustacea</taxon>
        <taxon>Malacostraca</taxon>
        <taxon>Eumalacostraca</taxon>
        <taxon>Eucarida</taxon>
        <taxon>Decapoda</taxon>
        <taxon>Pleocyemata</taxon>
        <taxon>Brachyura</taxon>
        <taxon>Eubrachyura</taxon>
        <taxon>Portunoidea</taxon>
        <taxon>Portunidae</taxon>
        <taxon>Portuninae</taxon>
        <taxon>Portunus</taxon>
    </lineage>
</organism>
<evidence type="ECO:0000256" key="1">
    <source>
        <dbReference type="SAM" id="MobiDB-lite"/>
    </source>
</evidence>
<feature type="region of interest" description="Disordered" evidence="1">
    <location>
        <begin position="75"/>
        <end position="99"/>
    </location>
</feature>
<dbReference type="Proteomes" id="UP000324222">
    <property type="component" value="Unassembled WGS sequence"/>
</dbReference>
<name>A0A5B7HW66_PORTR</name>
<gene>
    <name evidence="2" type="ORF">E2C01_068451</name>
</gene>